<evidence type="ECO:0000256" key="2">
    <source>
        <dbReference type="SAM" id="MobiDB-lite"/>
    </source>
</evidence>
<dbReference type="EMBL" id="JASUXU010000008">
    <property type="protein sequence ID" value="KAK0325063.1"/>
    <property type="molecule type" value="Genomic_DNA"/>
</dbReference>
<reference evidence="4" key="2">
    <citation type="submission" date="2023-06" db="EMBL/GenBank/DDBJ databases">
        <title>Black Yeasts Isolated from many extreme environments.</title>
        <authorList>
            <person name="Coleine C."/>
            <person name="Stajich J.E."/>
            <person name="Selbmann L."/>
        </authorList>
    </citation>
    <scope>NUCLEOTIDE SEQUENCE</scope>
    <source>
        <strain evidence="4">CCFEE 5200</strain>
    </source>
</reference>
<keyword evidence="6" id="KW-1185">Reference proteome</keyword>
<proteinExistence type="predicted"/>
<feature type="compositionally biased region" description="Polar residues" evidence="2">
    <location>
        <begin position="18"/>
        <end position="31"/>
    </location>
</feature>
<evidence type="ECO:0000313" key="5">
    <source>
        <dbReference type="Proteomes" id="UP001168146"/>
    </source>
</evidence>
<dbReference type="AlphaFoldDB" id="A0AAN6FV70"/>
<evidence type="ECO:0000313" key="3">
    <source>
        <dbReference type="EMBL" id="KAK0325063.1"/>
    </source>
</evidence>
<evidence type="ECO:0000313" key="6">
    <source>
        <dbReference type="Proteomes" id="UP001175353"/>
    </source>
</evidence>
<comment type="caution">
    <text evidence="3">The sequence shown here is derived from an EMBL/GenBank/DDBJ whole genome shotgun (WGS) entry which is preliminary data.</text>
</comment>
<dbReference type="EMBL" id="JAUJLE010000015">
    <property type="protein sequence ID" value="KAK1008666.1"/>
    <property type="molecule type" value="Genomic_DNA"/>
</dbReference>
<accession>A0AAN6FV70</accession>
<sequence>MSYTWGPSEEDGDGETAQKASKQAGNITHPSGRTHYVPDELTYLEQHPETLKSTRAAVARHPADRRLHAVVPGEEIAGSGEARRMKEMEMEGLQGEEGFAHWCVGGRVVEGCGGCRGSFEVQGHDGADIGGLSCEKCEGTKVVWSDCALCVKVEAEKAEAEKAEAEKVEGEKVKAEKLTKGKRVGKAAGDGVATPGSGASPKA</sequence>
<gene>
    <name evidence="3" type="ORF">LTR82_004049</name>
    <name evidence="4" type="ORF">LTR91_003025</name>
</gene>
<protein>
    <submittedName>
        <fullName evidence="3">Uncharacterized protein</fullName>
    </submittedName>
</protein>
<evidence type="ECO:0000256" key="1">
    <source>
        <dbReference type="SAM" id="Coils"/>
    </source>
</evidence>
<keyword evidence="1" id="KW-0175">Coiled coil</keyword>
<name>A0AAN6FV70_9PEZI</name>
<evidence type="ECO:0000313" key="4">
    <source>
        <dbReference type="EMBL" id="KAK1008666.1"/>
    </source>
</evidence>
<organism evidence="3 5">
    <name type="scientific">Friedmanniomyces endolithicus</name>
    <dbReference type="NCBI Taxonomy" id="329885"/>
    <lineage>
        <taxon>Eukaryota</taxon>
        <taxon>Fungi</taxon>
        <taxon>Dikarya</taxon>
        <taxon>Ascomycota</taxon>
        <taxon>Pezizomycotina</taxon>
        <taxon>Dothideomycetes</taxon>
        <taxon>Dothideomycetidae</taxon>
        <taxon>Mycosphaerellales</taxon>
        <taxon>Teratosphaeriaceae</taxon>
        <taxon>Friedmanniomyces</taxon>
    </lineage>
</organism>
<dbReference type="Proteomes" id="UP001168146">
    <property type="component" value="Unassembled WGS sequence"/>
</dbReference>
<feature type="region of interest" description="Disordered" evidence="2">
    <location>
        <begin position="1"/>
        <end position="34"/>
    </location>
</feature>
<feature type="coiled-coil region" evidence="1">
    <location>
        <begin position="148"/>
        <end position="178"/>
    </location>
</feature>
<feature type="region of interest" description="Disordered" evidence="2">
    <location>
        <begin position="179"/>
        <end position="203"/>
    </location>
</feature>
<dbReference type="Proteomes" id="UP001175353">
    <property type="component" value="Unassembled WGS sequence"/>
</dbReference>
<reference evidence="3" key="1">
    <citation type="submission" date="2021-12" db="EMBL/GenBank/DDBJ databases">
        <title>Black yeast isolated from Biological Soil Crust.</title>
        <authorList>
            <person name="Kurbessoian T."/>
        </authorList>
    </citation>
    <scope>NUCLEOTIDE SEQUENCE</scope>
    <source>
        <strain evidence="3">CCFEE 5208</strain>
    </source>
</reference>